<accession>A0ABR5TFY8</accession>
<evidence type="ECO:0000313" key="2">
    <source>
        <dbReference type="Proteomes" id="UP000070255"/>
    </source>
</evidence>
<sequence>MDASAARRERRRRIDAIRQARNSAAIPHPIAPTLSPIASSGLRSAPGGESVWASREAAWMPPIAHARVEGTAIVLAS</sequence>
<evidence type="ECO:0000313" key="1">
    <source>
        <dbReference type="EMBL" id="KWZ43914.1"/>
    </source>
</evidence>
<dbReference type="RefSeq" id="WP_060822074.1">
    <property type="nucleotide sequence ID" value="NZ_LNJR01000003.1"/>
</dbReference>
<organism evidence="1 2">
    <name type="scientific">Burkholderia savannae</name>
    <dbReference type="NCBI Taxonomy" id="1637837"/>
    <lineage>
        <taxon>Bacteria</taxon>
        <taxon>Pseudomonadati</taxon>
        <taxon>Pseudomonadota</taxon>
        <taxon>Betaproteobacteria</taxon>
        <taxon>Burkholderiales</taxon>
        <taxon>Burkholderiaceae</taxon>
        <taxon>Burkholderia</taxon>
        <taxon>pseudomallei group</taxon>
    </lineage>
</organism>
<name>A0ABR5TFY8_9BURK</name>
<comment type="caution">
    <text evidence="1">The sequence shown here is derived from an EMBL/GenBank/DDBJ whole genome shotgun (WGS) entry which is preliminary data.</text>
</comment>
<proteinExistence type="predicted"/>
<dbReference type="EMBL" id="LNJQ01000001">
    <property type="protein sequence ID" value="KWZ43914.1"/>
    <property type="molecule type" value="Genomic_DNA"/>
</dbReference>
<reference evidence="1 2" key="1">
    <citation type="submission" date="2015-11" db="EMBL/GenBank/DDBJ databases">
        <authorList>
            <person name="Sahl J."/>
            <person name="Wagner D."/>
            <person name="Keim P."/>
        </authorList>
    </citation>
    <scope>NUCLEOTIDE SEQUENCE [LARGE SCALE GENOMIC DNA]</scope>
    <source>
        <strain evidence="1 2">BDU18</strain>
    </source>
</reference>
<keyword evidence="2" id="KW-1185">Reference proteome</keyword>
<protein>
    <submittedName>
        <fullName evidence="1">Uncharacterized protein</fullName>
    </submittedName>
</protein>
<gene>
    <name evidence="1" type="ORF">WS72_14330</name>
</gene>
<dbReference type="Proteomes" id="UP000070255">
    <property type="component" value="Unassembled WGS sequence"/>
</dbReference>